<reference evidence="2 3" key="1">
    <citation type="journal article" date="2016" name="Mol. Biol. Evol.">
        <title>Comparative Genomics of Early-Diverging Mushroom-Forming Fungi Provides Insights into the Origins of Lignocellulose Decay Capabilities.</title>
        <authorList>
            <person name="Nagy L.G."/>
            <person name="Riley R."/>
            <person name="Tritt A."/>
            <person name="Adam C."/>
            <person name="Daum C."/>
            <person name="Floudas D."/>
            <person name="Sun H."/>
            <person name="Yadav J.S."/>
            <person name="Pangilinan J."/>
            <person name="Larsson K.H."/>
            <person name="Matsuura K."/>
            <person name="Barry K."/>
            <person name="Labutti K."/>
            <person name="Kuo R."/>
            <person name="Ohm R.A."/>
            <person name="Bhattacharya S.S."/>
            <person name="Shirouzu T."/>
            <person name="Yoshinaga Y."/>
            <person name="Martin F.M."/>
            <person name="Grigoriev I.V."/>
            <person name="Hibbett D.S."/>
        </authorList>
    </citation>
    <scope>NUCLEOTIDE SEQUENCE [LARGE SCALE GENOMIC DNA]</scope>
    <source>
        <strain evidence="2 3">CBS 109695</strain>
    </source>
</reference>
<protein>
    <submittedName>
        <fullName evidence="2">Uncharacterized protein</fullName>
    </submittedName>
</protein>
<sequence length="84" mass="8932">MSLLVSSDCASFSESTVAPFHLPPSRTRNSSQMHPQSPLTASFGASLSSSTTVSTQHSWHLCAALGGCEGQAKQEVERLHRDCA</sequence>
<proteinExistence type="predicted"/>
<name>A0A165ZAB4_9AGAM</name>
<keyword evidence="3" id="KW-1185">Reference proteome</keyword>
<evidence type="ECO:0000256" key="1">
    <source>
        <dbReference type="SAM" id="MobiDB-lite"/>
    </source>
</evidence>
<dbReference type="EMBL" id="KV417681">
    <property type="protein sequence ID" value="KZP10380.1"/>
    <property type="molecule type" value="Genomic_DNA"/>
</dbReference>
<feature type="region of interest" description="Disordered" evidence="1">
    <location>
        <begin position="17"/>
        <end position="45"/>
    </location>
</feature>
<evidence type="ECO:0000313" key="2">
    <source>
        <dbReference type="EMBL" id="KZP10380.1"/>
    </source>
</evidence>
<accession>A0A165ZAB4</accession>
<feature type="compositionally biased region" description="Polar residues" evidence="1">
    <location>
        <begin position="26"/>
        <end position="45"/>
    </location>
</feature>
<dbReference type="Proteomes" id="UP000076532">
    <property type="component" value="Unassembled WGS sequence"/>
</dbReference>
<feature type="non-terminal residue" evidence="2">
    <location>
        <position position="84"/>
    </location>
</feature>
<evidence type="ECO:0000313" key="3">
    <source>
        <dbReference type="Proteomes" id="UP000076532"/>
    </source>
</evidence>
<gene>
    <name evidence="2" type="ORF">FIBSPDRAFT_872783</name>
</gene>
<dbReference type="AlphaFoldDB" id="A0A165ZAB4"/>
<organism evidence="2 3">
    <name type="scientific">Athelia psychrophila</name>
    <dbReference type="NCBI Taxonomy" id="1759441"/>
    <lineage>
        <taxon>Eukaryota</taxon>
        <taxon>Fungi</taxon>
        <taxon>Dikarya</taxon>
        <taxon>Basidiomycota</taxon>
        <taxon>Agaricomycotina</taxon>
        <taxon>Agaricomycetes</taxon>
        <taxon>Agaricomycetidae</taxon>
        <taxon>Atheliales</taxon>
        <taxon>Atheliaceae</taxon>
        <taxon>Athelia</taxon>
    </lineage>
</organism>